<dbReference type="SUPFAM" id="SSF111364">
    <property type="entry name" value="Tsx-like channel"/>
    <property type="match status" value="1"/>
</dbReference>
<feature type="signal peptide" evidence="1">
    <location>
        <begin position="1"/>
        <end position="36"/>
    </location>
</feature>
<gene>
    <name evidence="2" type="ORF">K6K41_00320</name>
</gene>
<dbReference type="InterPro" id="IPR036777">
    <property type="entry name" value="Channel_Tsx-like_sf"/>
</dbReference>
<dbReference type="EMBL" id="CP081869">
    <property type="protein sequence ID" value="QZO00289.1"/>
    <property type="molecule type" value="Genomic_DNA"/>
</dbReference>
<dbReference type="RefSeq" id="WP_261403475.1">
    <property type="nucleotide sequence ID" value="NZ_CP081869.1"/>
</dbReference>
<accession>A0A9E6UNK0</accession>
<evidence type="ECO:0000313" key="2">
    <source>
        <dbReference type="EMBL" id="QZO00289.1"/>
    </source>
</evidence>
<evidence type="ECO:0000313" key="3">
    <source>
        <dbReference type="Proteomes" id="UP000825701"/>
    </source>
</evidence>
<keyword evidence="1" id="KW-0732">Signal</keyword>
<dbReference type="Gene3D" id="2.40.230.20">
    <property type="entry name" value="Nucleoside-specific channel-forming protein, Tsx-like"/>
    <property type="match status" value="1"/>
</dbReference>
<keyword evidence="3" id="KW-1185">Reference proteome</keyword>
<reference evidence="2" key="1">
    <citation type="submission" date="2021-08" db="EMBL/GenBank/DDBJ databases">
        <authorList>
            <person name="Zhang H."/>
            <person name="Xu M."/>
            <person name="Yu Z."/>
            <person name="Yang L."/>
            <person name="Cai Y."/>
        </authorList>
    </citation>
    <scope>NUCLEOTIDE SEQUENCE</scope>
    <source>
        <strain evidence="2">CHL1</strain>
    </source>
</reference>
<sequence>MTRLWNSSKSFADLKSWTLGAVAAAVLAGGATSAVAADMAEPAPATPAPFTFSTTEIQFQLGRLKNPFAPGGDPNYTPIVTLQHASSWVFGDVFFFIDFLDDNKRDGFNDKDAYGEFYAYFSSSKLLGVNYGDGIIKDVGVVAGINADADANYRSYLPGIYVDWKVPGFAFFRTQFTAVLDDSDHKGPNGRQKDGWQFDNSFAAPFEIAGQFFSFEGHWEYTWNVETNIDGFKIKQKDWFLAQPQLRWDAGYAITGKKDVFFLGTEYQLWVNKLGSKVDESRFQALAVLRF</sequence>
<name>A0A9E6UNK0_9HYPH</name>
<dbReference type="AlphaFoldDB" id="A0A9E6UNK0"/>
<organism evidence="2 3">
    <name type="scientific">Chenggangzhangella methanolivorans</name>
    <dbReference type="NCBI Taxonomy" id="1437009"/>
    <lineage>
        <taxon>Bacteria</taxon>
        <taxon>Pseudomonadati</taxon>
        <taxon>Pseudomonadota</taxon>
        <taxon>Alphaproteobacteria</taxon>
        <taxon>Hyphomicrobiales</taxon>
        <taxon>Methylopilaceae</taxon>
        <taxon>Chenggangzhangella</taxon>
    </lineage>
</organism>
<dbReference type="GO" id="GO:0009279">
    <property type="term" value="C:cell outer membrane"/>
    <property type="evidence" value="ECO:0007669"/>
    <property type="project" value="InterPro"/>
</dbReference>
<dbReference type="KEGG" id="cmet:K6K41_00320"/>
<proteinExistence type="predicted"/>
<evidence type="ECO:0008006" key="4">
    <source>
        <dbReference type="Google" id="ProtNLM"/>
    </source>
</evidence>
<evidence type="ECO:0000256" key="1">
    <source>
        <dbReference type="SAM" id="SignalP"/>
    </source>
</evidence>
<feature type="chain" id="PRO_5039678859" description="Nucleoside-binding protein" evidence="1">
    <location>
        <begin position="37"/>
        <end position="291"/>
    </location>
</feature>
<protein>
    <recommendedName>
        <fullName evidence="4">Nucleoside-binding protein</fullName>
    </recommendedName>
</protein>
<dbReference type="Proteomes" id="UP000825701">
    <property type="component" value="Chromosome"/>
</dbReference>